<organism evidence="1 2">
    <name type="scientific">Yersinia intermedia</name>
    <dbReference type="NCBI Taxonomy" id="631"/>
    <lineage>
        <taxon>Bacteria</taxon>
        <taxon>Pseudomonadati</taxon>
        <taxon>Pseudomonadota</taxon>
        <taxon>Gammaproteobacteria</taxon>
        <taxon>Enterobacterales</taxon>
        <taxon>Yersiniaceae</taxon>
        <taxon>Yersinia</taxon>
    </lineage>
</organism>
<sequence>MTEAYDPYRKGTVLAPSGPHNHLHIICSDPIYNQEFGCDCVLVVNICSIPTSGIHDPACVLQAGEHAFIKHPSYLLYRLSVLWRVPVLCNKVDSGEYKTYDDINELTFKKIIQGFSDSDFTPFKIVRFIEKNKLI</sequence>
<dbReference type="GeneID" id="58045507"/>
<dbReference type="EMBL" id="CP046294">
    <property type="protein sequence ID" value="QGR69702.1"/>
    <property type="molecule type" value="Genomic_DNA"/>
</dbReference>
<keyword evidence="2" id="KW-1185">Reference proteome</keyword>
<dbReference type="Proteomes" id="UP000424966">
    <property type="component" value="Chromosome"/>
</dbReference>
<dbReference type="RefSeq" id="WP_155967532.1">
    <property type="nucleotide sequence ID" value="NZ_CP046293.1"/>
</dbReference>
<evidence type="ECO:0000313" key="2">
    <source>
        <dbReference type="Proteomes" id="UP000424966"/>
    </source>
</evidence>
<reference evidence="1 2" key="1">
    <citation type="submission" date="2019-11" db="EMBL/GenBank/DDBJ databases">
        <title>FDA dAtabase for Regulatory Grade micrObial Sequences (FDA-ARGOS): Supporting development and validation of Infectious Disease Dx tests.</title>
        <authorList>
            <person name="Patel R."/>
            <person name="Rucinski S."/>
            <person name="Tallon L."/>
            <person name="Sadzewicz L."/>
            <person name="Vavikolanu K."/>
            <person name="Mehta A."/>
            <person name="Aluvathingal J."/>
            <person name="Nadendla S."/>
            <person name="Nandy P."/>
            <person name="Geyer C."/>
            <person name="Yan Y."/>
            <person name="Sichtig H."/>
        </authorList>
    </citation>
    <scope>NUCLEOTIDE SEQUENCE [LARGE SCALE GENOMIC DNA]</scope>
    <source>
        <strain evidence="1 2">FDAARGOS_729</strain>
    </source>
</reference>
<name>A0ABX6F3X3_YERIN</name>
<evidence type="ECO:0000313" key="1">
    <source>
        <dbReference type="EMBL" id="QGR69702.1"/>
    </source>
</evidence>
<proteinExistence type="predicted"/>
<accession>A0ABX6F3X3</accession>
<gene>
    <name evidence="1" type="ORF">FOC37_04555</name>
</gene>
<protein>
    <submittedName>
        <fullName evidence="1">Uncharacterized protein</fullName>
    </submittedName>
</protein>